<proteinExistence type="predicted"/>
<dbReference type="PANTHER" id="PTHR47721">
    <property type="entry name" value="OS01G0235100 PROTEIN"/>
    <property type="match status" value="1"/>
</dbReference>
<evidence type="ECO:0000313" key="1">
    <source>
        <dbReference type="EMBL" id="GAX76747.1"/>
    </source>
</evidence>
<gene>
    <name evidence="1" type="ORF">CEUSTIGMA_g4194.t1</name>
</gene>
<name>A0A250X0Z5_9CHLO</name>
<keyword evidence="2" id="KW-1185">Reference proteome</keyword>
<organism evidence="1 2">
    <name type="scientific">Chlamydomonas eustigma</name>
    <dbReference type="NCBI Taxonomy" id="1157962"/>
    <lineage>
        <taxon>Eukaryota</taxon>
        <taxon>Viridiplantae</taxon>
        <taxon>Chlorophyta</taxon>
        <taxon>core chlorophytes</taxon>
        <taxon>Chlorophyceae</taxon>
        <taxon>CS clade</taxon>
        <taxon>Chlamydomonadales</taxon>
        <taxon>Chlamydomonadaceae</taxon>
        <taxon>Chlamydomonas</taxon>
    </lineage>
</organism>
<dbReference type="OrthoDB" id="421474at2759"/>
<dbReference type="PANTHER" id="PTHR47721:SF2">
    <property type="entry name" value="OS01G0235100 PROTEIN"/>
    <property type="match status" value="1"/>
</dbReference>
<sequence>MNSLKSYNAGATRVTANRSSRKLVAVRAQETVSSSICSTCGAEKSEKACLDGRIIGGLAAIPGFRWWPIKAYRPCPNLSAAGLEYTRKGQAINDVLFGGVSLGQDGVKALDEIKKTKDQGLNVE</sequence>
<protein>
    <submittedName>
        <fullName evidence="1">Uncharacterized protein</fullName>
    </submittedName>
</protein>
<dbReference type="EMBL" id="BEGY01000019">
    <property type="protein sequence ID" value="GAX76747.1"/>
    <property type="molecule type" value="Genomic_DNA"/>
</dbReference>
<evidence type="ECO:0000313" key="2">
    <source>
        <dbReference type="Proteomes" id="UP000232323"/>
    </source>
</evidence>
<comment type="caution">
    <text evidence="1">The sequence shown here is derived from an EMBL/GenBank/DDBJ whole genome shotgun (WGS) entry which is preliminary data.</text>
</comment>
<dbReference type="Proteomes" id="UP000232323">
    <property type="component" value="Unassembled WGS sequence"/>
</dbReference>
<accession>A0A250X0Z5</accession>
<dbReference type="AlphaFoldDB" id="A0A250X0Z5"/>
<reference evidence="1 2" key="1">
    <citation type="submission" date="2017-08" db="EMBL/GenBank/DDBJ databases">
        <title>Acidophilic green algal genome provides insights into adaptation to an acidic environment.</title>
        <authorList>
            <person name="Hirooka S."/>
            <person name="Hirose Y."/>
            <person name="Kanesaki Y."/>
            <person name="Higuchi S."/>
            <person name="Fujiwara T."/>
            <person name="Onuma R."/>
            <person name="Era A."/>
            <person name="Ohbayashi R."/>
            <person name="Uzuka A."/>
            <person name="Nozaki H."/>
            <person name="Yoshikawa H."/>
            <person name="Miyagishima S.Y."/>
        </authorList>
    </citation>
    <scope>NUCLEOTIDE SEQUENCE [LARGE SCALE GENOMIC DNA]</scope>
    <source>
        <strain evidence="1 2">NIES-2499</strain>
    </source>
</reference>